<proteinExistence type="predicted"/>
<name>A0A7R9P411_TIMCA</name>
<evidence type="ECO:0000313" key="1">
    <source>
        <dbReference type="EMBL" id="CAD7568818.1"/>
    </source>
</evidence>
<reference evidence="1" key="1">
    <citation type="submission" date="2020-11" db="EMBL/GenBank/DDBJ databases">
        <authorList>
            <person name="Tran Van P."/>
        </authorList>
    </citation>
    <scope>NUCLEOTIDE SEQUENCE</scope>
</reference>
<gene>
    <name evidence="1" type="ORF">TCMB3V08_LOCUS1572</name>
</gene>
<protein>
    <submittedName>
        <fullName evidence="1">(California timema) hypothetical protein</fullName>
    </submittedName>
</protein>
<dbReference type="AlphaFoldDB" id="A0A7R9P411"/>
<organism evidence="1">
    <name type="scientific">Timema californicum</name>
    <name type="common">California timema</name>
    <name type="synonym">Walking stick</name>
    <dbReference type="NCBI Taxonomy" id="61474"/>
    <lineage>
        <taxon>Eukaryota</taxon>
        <taxon>Metazoa</taxon>
        <taxon>Ecdysozoa</taxon>
        <taxon>Arthropoda</taxon>
        <taxon>Hexapoda</taxon>
        <taxon>Insecta</taxon>
        <taxon>Pterygota</taxon>
        <taxon>Neoptera</taxon>
        <taxon>Polyneoptera</taxon>
        <taxon>Phasmatodea</taxon>
        <taxon>Timematodea</taxon>
        <taxon>Timematoidea</taxon>
        <taxon>Timematidae</taxon>
        <taxon>Timema</taxon>
    </lineage>
</organism>
<sequence length="222" mass="26413">MVEGVISMTAVSRMIGNRIPNYKEVVEASKIDVLELEAKQWVFYILFKLHHLLRTQALPGIYSLPNTAKLSVLEEQLKVLQFTDYMKILHKQRKAMRNRCRNKPSTQLIFKGPLRRCEKYWRERNNTHPGRLFAQGVYDDDFPKVLKPHDEAQGKDIRVNDLMKFTRVKYNDRDIYLEKEPRTITKMTLRETRPDKNISKTNFTTILRPVDLFEELMDYDYN</sequence>
<dbReference type="EMBL" id="OE179441">
    <property type="protein sequence ID" value="CAD7568818.1"/>
    <property type="molecule type" value="Genomic_DNA"/>
</dbReference>
<accession>A0A7R9P411</accession>